<evidence type="ECO:0000256" key="4">
    <source>
        <dbReference type="ARBA" id="ARBA00023157"/>
    </source>
</evidence>
<feature type="transmembrane region" description="Helical" evidence="9">
    <location>
        <begin position="7"/>
        <end position="32"/>
    </location>
</feature>
<evidence type="ECO:0000256" key="1">
    <source>
        <dbReference type="ARBA" id="ARBA00022670"/>
    </source>
</evidence>
<dbReference type="FunFam" id="2.40.10.10:FF:000003">
    <property type="entry name" value="Transmembrane serine protease 3"/>
    <property type="match status" value="1"/>
</dbReference>
<reference evidence="11 12" key="1">
    <citation type="submission" date="2013-11" db="EMBL/GenBank/DDBJ databases">
        <title>The Damaraland mole rat (Fukomys damarensis) genome and evolution of African mole rats.</title>
        <authorList>
            <person name="Gladyshev V.N."/>
            <person name="Fang X."/>
        </authorList>
    </citation>
    <scope>NUCLEOTIDE SEQUENCE [LARGE SCALE GENOMIC DNA]</scope>
    <source>
        <tissue evidence="11">Liver</tissue>
    </source>
</reference>
<dbReference type="Gene3D" id="3.10.250.10">
    <property type="entry name" value="SRCR-like domain"/>
    <property type="match status" value="1"/>
</dbReference>
<keyword evidence="1 7" id="KW-0645">Protease</keyword>
<evidence type="ECO:0000256" key="3">
    <source>
        <dbReference type="ARBA" id="ARBA00022825"/>
    </source>
</evidence>
<dbReference type="eggNOG" id="KOG3627">
    <property type="taxonomic scope" value="Eukaryota"/>
</dbReference>
<keyword evidence="9 11" id="KW-0812">Transmembrane</keyword>
<dbReference type="SMART" id="SM00020">
    <property type="entry name" value="Tryp_SPc"/>
    <property type="match status" value="1"/>
</dbReference>
<dbReference type="InterPro" id="IPR001190">
    <property type="entry name" value="SRCR"/>
</dbReference>
<feature type="region of interest" description="Disordered" evidence="8">
    <location>
        <begin position="163"/>
        <end position="206"/>
    </location>
</feature>
<dbReference type="GO" id="GO:0006508">
    <property type="term" value="P:proteolysis"/>
    <property type="evidence" value="ECO:0007669"/>
    <property type="project" value="UniProtKB-KW"/>
</dbReference>
<evidence type="ECO:0000259" key="10">
    <source>
        <dbReference type="PROSITE" id="PS50240"/>
    </source>
</evidence>
<dbReference type="PROSITE" id="PS50240">
    <property type="entry name" value="TRYPSIN_DOM"/>
    <property type="match status" value="1"/>
</dbReference>
<dbReference type="EMBL" id="KN122326">
    <property type="protein sequence ID" value="KFO31086.1"/>
    <property type="molecule type" value="Genomic_DNA"/>
</dbReference>
<dbReference type="SMART" id="SM00192">
    <property type="entry name" value="LDLa"/>
    <property type="match status" value="1"/>
</dbReference>
<keyword evidence="9" id="KW-1133">Transmembrane helix</keyword>
<dbReference type="InterPro" id="IPR043504">
    <property type="entry name" value="Peptidase_S1_PA_chymotrypsin"/>
</dbReference>
<keyword evidence="9" id="KW-0472">Membrane</keyword>
<evidence type="ECO:0000256" key="2">
    <source>
        <dbReference type="ARBA" id="ARBA00022801"/>
    </source>
</evidence>
<dbReference type="Pfam" id="PF00089">
    <property type="entry name" value="Trypsin"/>
    <property type="match status" value="1"/>
</dbReference>
<feature type="domain" description="Peptidase S1" evidence="10">
    <location>
        <begin position="249"/>
        <end position="478"/>
    </location>
</feature>
<keyword evidence="4 6" id="KW-1015">Disulfide bond</keyword>
<protein>
    <submittedName>
        <fullName evidence="11">Transmembrane protease serine 4</fullName>
    </submittedName>
</protein>
<dbReference type="Proteomes" id="UP000028990">
    <property type="component" value="Unassembled WGS sequence"/>
</dbReference>
<keyword evidence="2 7" id="KW-0378">Hydrolase</keyword>
<evidence type="ECO:0000256" key="5">
    <source>
        <dbReference type="ARBA" id="ARBA00023180"/>
    </source>
</evidence>
<dbReference type="InterPro" id="IPR036055">
    <property type="entry name" value="LDL_receptor-like_sf"/>
</dbReference>
<dbReference type="AlphaFoldDB" id="A0A091E7G1"/>
<dbReference type="Gene3D" id="4.10.400.10">
    <property type="entry name" value="Low-density Lipoprotein Receptor"/>
    <property type="match status" value="1"/>
</dbReference>
<dbReference type="InterPro" id="IPR033116">
    <property type="entry name" value="TRYPSIN_SER"/>
</dbReference>
<sequence>METFKKVGIPIIVALLSLMAIIIVAVLIKVILDKYYFICQNSLHFIPREQMCDGHPDCASGEDEEPCVRNFPEQPAGTVRLSKDRSTLQVLDPTTGNWASACYDNFTDALAKIACGQMGYDSQPAFKPVKISWDQDLEVVEVTENSQELQVQNSSGCKVINSQHSGHTHVYNPNSEKQRGKFEQKPPVWDPQLSPHEQLKTGRPLNPPEPVLRVEVGSQAAASTLSLTFSSPSSLLSSACGRIAKTPRVVGGQEASVDSWPWQVSIQYNKQHICGGSILDPYWILTAAHCFRKHLDLYNWKVRAGFDKLDNFPSLPVAKIFIAEQNSSYPKEKDIALVRLQLPLTFSDTVRPTCLPFFDEELASATPLWVVGWGFTEQNGGKMSDTLLQASVQVIDHTRCNAEDAYQGEVTEKMLCAGVPGGGVDTCQGDSGGPLMYQSEQWQVVGIVSWGYGCGGPSTPGVYTKVTSYLNWIYNVRQSEM</sequence>
<proteinExistence type="predicted"/>
<evidence type="ECO:0000256" key="6">
    <source>
        <dbReference type="PROSITE-ProRule" id="PRU00124"/>
    </source>
</evidence>
<evidence type="ECO:0000313" key="12">
    <source>
        <dbReference type="Proteomes" id="UP000028990"/>
    </source>
</evidence>
<dbReference type="Pfam" id="PF15494">
    <property type="entry name" value="SRCR_2"/>
    <property type="match status" value="1"/>
</dbReference>
<dbReference type="InterPro" id="IPR036772">
    <property type="entry name" value="SRCR-like_dom_sf"/>
</dbReference>
<feature type="disulfide bond" evidence="6">
    <location>
        <begin position="52"/>
        <end position="67"/>
    </location>
</feature>
<dbReference type="PANTHER" id="PTHR24252">
    <property type="entry name" value="ACROSIN-RELATED"/>
    <property type="match status" value="1"/>
</dbReference>
<dbReference type="InterPro" id="IPR009003">
    <property type="entry name" value="Peptidase_S1_PA"/>
</dbReference>
<organism evidence="11 12">
    <name type="scientific">Fukomys damarensis</name>
    <name type="common">Damaraland mole rat</name>
    <name type="synonym">Cryptomys damarensis</name>
    <dbReference type="NCBI Taxonomy" id="885580"/>
    <lineage>
        <taxon>Eukaryota</taxon>
        <taxon>Metazoa</taxon>
        <taxon>Chordata</taxon>
        <taxon>Craniata</taxon>
        <taxon>Vertebrata</taxon>
        <taxon>Euteleostomi</taxon>
        <taxon>Mammalia</taxon>
        <taxon>Eutheria</taxon>
        <taxon>Euarchontoglires</taxon>
        <taxon>Glires</taxon>
        <taxon>Rodentia</taxon>
        <taxon>Hystricomorpha</taxon>
        <taxon>Bathyergidae</taxon>
        <taxon>Fukomys</taxon>
    </lineage>
</organism>
<dbReference type="SUPFAM" id="SSF57424">
    <property type="entry name" value="LDL receptor-like module"/>
    <property type="match status" value="1"/>
</dbReference>
<dbReference type="PROSITE" id="PS50068">
    <property type="entry name" value="LDLRA_2"/>
    <property type="match status" value="1"/>
</dbReference>
<dbReference type="InterPro" id="IPR001314">
    <property type="entry name" value="Peptidase_S1A"/>
</dbReference>
<comment type="caution">
    <text evidence="6">Lacks conserved residue(s) required for the propagation of feature annotation.</text>
</comment>
<dbReference type="PRINTS" id="PR00722">
    <property type="entry name" value="CHYMOTRYPSIN"/>
</dbReference>
<evidence type="ECO:0000256" key="9">
    <source>
        <dbReference type="SAM" id="Phobius"/>
    </source>
</evidence>
<dbReference type="GO" id="GO:0016020">
    <property type="term" value="C:membrane"/>
    <property type="evidence" value="ECO:0007669"/>
    <property type="project" value="InterPro"/>
</dbReference>
<dbReference type="SUPFAM" id="SSF50494">
    <property type="entry name" value="Trypsin-like serine proteases"/>
    <property type="match status" value="1"/>
</dbReference>
<dbReference type="InterPro" id="IPR002172">
    <property type="entry name" value="LDrepeatLR_classA_rpt"/>
</dbReference>
<dbReference type="STRING" id="885580.ENSFDAP00000022086"/>
<dbReference type="PANTHER" id="PTHR24252:SF17">
    <property type="entry name" value="SUPPRESSOR OF TUMORIGENICITY 14 PROTEIN HOMOLOG-RELATED"/>
    <property type="match status" value="1"/>
</dbReference>
<dbReference type="Gene3D" id="2.40.10.10">
    <property type="entry name" value="Trypsin-like serine proteases"/>
    <property type="match status" value="1"/>
</dbReference>
<feature type="compositionally biased region" description="Polar residues" evidence="8">
    <location>
        <begin position="163"/>
        <end position="175"/>
    </location>
</feature>
<dbReference type="Pfam" id="PF00057">
    <property type="entry name" value="Ldl_recept_a"/>
    <property type="match status" value="1"/>
</dbReference>
<accession>A0A091E7G1</accession>
<evidence type="ECO:0000256" key="7">
    <source>
        <dbReference type="RuleBase" id="RU363034"/>
    </source>
</evidence>
<dbReference type="CDD" id="cd00112">
    <property type="entry name" value="LDLa"/>
    <property type="match status" value="1"/>
</dbReference>
<evidence type="ECO:0000256" key="8">
    <source>
        <dbReference type="SAM" id="MobiDB-lite"/>
    </source>
</evidence>
<name>A0A091E7G1_FUKDA</name>
<evidence type="ECO:0000313" key="11">
    <source>
        <dbReference type="EMBL" id="KFO31086.1"/>
    </source>
</evidence>
<keyword evidence="12" id="KW-1185">Reference proteome</keyword>
<dbReference type="PROSITE" id="PS00135">
    <property type="entry name" value="TRYPSIN_SER"/>
    <property type="match status" value="1"/>
</dbReference>
<dbReference type="InterPro" id="IPR018114">
    <property type="entry name" value="TRYPSIN_HIS"/>
</dbReference>
<keyword evidence="5" id="KW-0325">Glycoprotein</keyword>
<gene>
    <name evidence="11" type="ORF">H920_07521</name>
</gene>
<keyword evidence="3 7" id="KW-0720">Serine protease</keyword>
<dbReference type="InterPro" id="IPR001254">
    <property type="entry name" value="Trypsin_dom"/>
</dbReference>
<dbReference type="CDD" id="cd00190">
    <property type="entry name" value="Tryp_SPc"/>
    <property type="match status" value="1"/>
</dbReference>
<dbReference type="GO" id="GO:0004252">
    <property type="term" value="F:serine-type endopeptidase activity"/>
    <property type="evidence" value="ECO:0007669"/>
    <property type="project" value="InterPro"/>
</dbReference>
<dbReference type="SUPFAM" id="SSF56487">
    <property type="entry name" value="SRCR-like"/>
    <property type="match status" value="1"/>
</dbReference>
<dbReference type="PROSITE" id="PS00134">
    <property type="entry name" value="TRYPSIN_HIS"/>
    <property type="match status" value="1"/>
</dbReference>